<evidence type="ECO:0000313" key="2">
    <source>
        <dbReference type="EMBL" id="OLQ04652.1"/>
    </source>
</evidence>
<name>A0A1Q9EB75_SYMMI</name>
<accession>A0A1Q9EB75</accession>
<proteinExistence type="predicted"/>
<keyword evidence="3" id="KW-1185">Reference proteome</keyword>
<dbReference type="EMBL" id="LSRX01000204">
    <property type="protein sequence ID" value="OLQ04652.1"/>
    <property type="molecule type" value="Genomic_DNA"/>
</dbReference>
<evidence type="ECO:0000256" key="1">
    <source>
        <dbReference type="SAM" id="MobiDB-lite"/>
    </source>
</evidence>
<sequence length="332" mass="35440">MHGGMPPAAALRIPGKVTGAVTEPKGQASKVGKEGDGTAGEPGGLAKIGAEVQVDGTAELREETTVGNKVDGAVEHREEVKVGTKVDGTVEHREEAKVGKKGRIPAATTADIGAVPHGKDIGRQPLGAKEVETDTPPTRPGRRMRRKRLLEVAGMPPAWTAFPSQAVLEEGKIRQVVLHLTLSGREEMAHRFSSVGMALYTAGSMIGTGTHQTLIGLVDKGCGNLLWANFLLSGLLVTLSALPLLDLYVKYPSDDCLHRAAENGFGRCWGGWISFIDGQLISIELLFAACKFPSSDAGLQALFLKGLWASGRRHLRNLWLLGSWWCCGWPSV</sequence>
<evidence type="ECO:0000313" key="3">
    <source>
        <dbReference type="Proteomes" id="UP000186817"/>
    </source>
</evidence>
<reference evidence="2 3" key="1">
    <citation type="submission" date="2016-02" db="EMBL/GenBank/DDBJ databases">
        <title>Genome analysis of coral dinoflagellate symbionts highlights evolutionary adaptations to a symbiotic lifestyle.</title>
        <authorList>
            <person name="Aranda M."/>
            <person name="Li Y."/>
            <person name="Liew Y.J."/>
            <person name="Baumgarten S."/>
            <person name="Simakov O."/>
            <person name="Wilson M."/>
            <person name="Piel J."/>
            <person name="Ashoor H."/>
            <person name="Bougouffa S."/>
            <person name="Bajic V.B."/>
            <person name="Ryu T."/>
            <person name="Ravasi T."/>
            <person name="Bayer T."/>
            <person name="Micklem G."/>
            <person name="Kim H."/>
            <person name="Bhak J."/>
            <person name="Lajeunesse T.C."/>
            <person name="Voolstra C.R."/>
        </authorList>
    </citation>
    <scope>NUCLEOTIDE SEQUENCE [LARGE SCALE GENOMIC DNA]</scope>
    <source>
        <strain evidence="2 3">CCMP2467</strain>
    </source>
</reference>
<dbReference type="OrthoDB" id="432322at2759"/>
<dbReference type="Proteomes" id="UP000186817">
    <property type="component" value="Unassembled WGS sequence"/>
</dbReference>
<organism evidence="2 3">
    <name type="scientific">Symbiodinium microadriaticum</name>
    <name type="common">Dinoflagellate</name>
    <name type="synonym">Zooxanthella microadriatica</name>
    <dbReference type="NCBI Taxonomy" id="2951"/>
    <lineage>
        <taxon>Eukaryota</taxon>
        <taxon>Sar</taxon>
        <taxon>Alveolata</taxon>
        <taxon>Dinophyceae</taxon>
        <taxon>Suessiales</taxon>
        <taxon>Symbiodiniaceae</taxon>
        <taxon>Symbiodinium</taxon>
    </lineage>
</organism>
<dbReference type="AlphaFoldDB" id="A0A1Q9EB75"/>
<gene>
    <name evidence="2" type="ORF">AK812_SmicGene12250</name>
</gene>
<protein>
    <submittedName>
        <fullName evidence="2">Uncharacterized protein</fullName>
    </submittedName>
</protein>
<comment type="caution">
    <text evidence="2">The sequence shown here is derived from an EMBL/GenBank/DDBJ whole genome shotgun (WGS) entry which is preliminary data.</text>
</comment>
<feature type="region of interest" description="Disordered" evidence="1">
    <location>
        <begin position="1"/>
        <end position="48"/>
    </location>
</feature>